<dbReference type="RefSeq" id="WP_214361226.1">
    <property type="nucleotide sequence ID" value="NZ_JAEKFT010000009.1"/>
</dbReference>
<reference evidence="2" key="1">
    <citation type="journal article" date="2022" name="ISME J.">
        <title>Genetic and phylogenetic analysis of dissimilatory iodate-reducing bacteria identifies potential niches across the world's oceans.</title>
        <authorList>
            <person name="Reyes-Umana V."/>
            <person name="Henning Z."/>
            <person name="Lee K."/>
            <person name="Barnum T.P."/>
            <person name="Coates J.D."/>
        </authorList>
    </citation>
    <scope>NUCLEOTIDE SEQUENCE [LARGE SCALE GENOMIC DNA]</scope>
    <source>
        <strain evidence="2">IR12</strain>
    </source>
</reference>
<evidence type="ECO:0000313" key="1">
    <source>
        <dbReference type="EMBL" id="MBT0961468.1"/>
    </source>
</evidence>
<dbReference type="Proteomes" id="UP000694660">
    <property type="component" value="Unassembled WGS sequence"/>
</dbReference>
<dbReference type="AlphaFoldDB" id="A0A944DBG7"/>
<sequence length="341" mass="36703">MAMNQRNLMLAGGGVAVALVVGWVVLGQVADGKAEAAIEQMLDTHGMRDQVRWEAVSASPFGGSVRLDEVRIEGGMGEGDVRIARIDIDDFIDEPRRKRAEVRMHGVATGEGFSPLGGVEFVQASGRSQLPPATVTLHWEMDLDDDAMTLALEVDQPEVMKARLDLALERVGALARLAEGEASPSAFALGGEARPRRGRGGGPPPGLAMALQMLESIGEVRLKHLEAALRDDGYIKRSIALHKRYGIPVSPADGSAAAQRDKRFQADIGNARGDCEKDLPVDDVGDRKKACATLIQFVSGEEDSIRLTLKPQRPVSFSEVFEQAMKAPARLAPLLRPEIDS</sequence>
<protein>
    <submittedName>
        <fullName evidence="1">Uncharacterized protein</fullName>
    </submittedName>
</protein>
<comment type="caution">
    <text evidence="1">The sequence shown here is derived from an EMBL/GenBank/DDBJ whole genome shotgun (WGS) entry which is preliminary data.</text>
</comment>
<name>A0A944DBG7_DENI1</name>
<accession>A0A944DBG7</accession>
<organism evidence="1 2">
    <name type="scientific">Denitromonas iodatirespirans</name>
    <dbReference type="NCBI Taxonomy" id="2795389"/>
    <lineage>
        <taxon>Bacteria</taxon>
        <taxon>Pseudomonadati</taxon>
        <taxon>Pseudomonadota</taxon>
        <taxon>Betaproteobacteria</taxon>
        <taxon>Rhodocyclales</taxon>
        <taxon>Zoogloeaceae</taxon>
        <taxon>Denitromonas</taxon>
    </lineage>
</organism>
<keyword evidence="2" id="KW-1185">Reference proteome</keyword>
<evidence type="ECO:0000313" key="2">
    <source>
        <dbReference type="Proteomes" id="UP000694660"/>
    </source>
</evidence>
<proteinExistence type="predicted"/>
<gene>
    <name evidence="1" type="ORF">I8J34_09820</name>
</gene>
<dbReference type="EMBL" id="JAEKFT010000009">
    <property type="protein sequence ID" value="MBT0961468.1"/>
    <property type="molecule type" value="Genomic_DNA"/>
</dbReference>